<evidence type="ECO:0000256" key="1">
    <source>
        <dbReference type="SAM" id="SignalP"/>
    </source>
</evidence>
<feature type="signal peptide" evidence="1">
    <location>
        <begin position="1"/>
        <end position="18"/>
    </location>
</feature>
<dbReference type="InterPro" id="IPR031325">
    <property type="entry name" value="RHS_repeat"/>
</dbReference>
<dbReference type="Pfam" id="PF05593">
    <property type="entry name" value="RHS_repeat"/>
    <property type="match status" value="1"/>
</dbReference>
<protein>
    <submittedName>
        <fullName evidence="2">RHS repeat domain-containing protein</fullName>
    </submittedName>
</protein>
<gene>
    <name evidence="2" type="ORF">ABS766_13990</name>
</gene>
<dbReference type="Proteomes" id="UP001629156">
    <property type="component" value="Unassembled WGS sequence"/>
</dbReference>
<dbReference type="Gene3D" id="2.180.10.10">
    <property type="entry name" value="RHS repeat-associated core"/>
    <property type="match status" value="1"/>
</dbReference>
<dbReference type="EMBL" id="JBELPZ010000018">
    <property type="protein sequence ID" value="MFL9845532.1"/>
    <property type="molecule type" value="Genomic_DNA"/>
</dbReference>
<accession>A0ABW8Z016</accession>
<name>A0ABW8Z016_9FLAO</name>
<keyword evidence="3" id="KW-1185">Reference proteome</keyword>
<sequence length="1210" mass="136931">MKYLYVTLFALYIPQLYAQRLTDMVNYPSTPQTAALFKTIAAPVSLYTGQPDISIPLYTISQDGVEIPVSFSFNTSGIMVNEEATPLGLGVQLSWGGSISRSANGSPDEWGFFTNTYKIGDLKQELPKNYNNTSSLTCFPYCSNSTSLSTLAQRIYMYNQANIYSDPFSSPPTTGDKDFRPDDFHYSFLGKSGLFKYNQFDGKFVTYPLDDILIQKTTSLFSIDKFELTDDQGVKVAFGDGAKEFVRKSSISGGYTQSWFVKNVTTIKNSTIEFSYVPNQYYKTVPNDSELRFPAALGNGQQGGGQESYLHYESLIKTITFESGKLDFIYVNDRTDLNNTDPNSGLPNAGQPAPRLSKIVLYNKNNQPVKTFQFYHSYFSATSSLPTVDKNRLRLDSLAVQDNADNTVERYVFEYHTNSALPTKRSHARDHWGYYNGANSNSQAIPSCHAPITFPSSFYGTSWSGYDNWHDYYMQTLTANRFVNSSYNKTFTIKKIKYPTGGEQEYVFEDNYVRWYEIFDKMKDISNDGYDFVNQRIMVQGSTLATSYPSPNNQSTTERTVFGNEFNVDDFNETVEGEPNIFVRTNYVRPEITLSQLNMWEYRIEIGLQRKNNGVFSNYSLLANISRTDQNLTNNPTILAKLPYLPNGQYRIYVKMITPPQYIMDQWLNSNNQVINYPHLTVAGLTYRKKNFADIKVGGLRIKEIIERDGATEYKTSYEYTTSDGFCSGRINNVPEYKENILFHVKLNDGSTNNVPGYRLNSEAVFPLLKTQGSNVGYINIIKKNTASGKVIKEEFTYAFTPSLQSGNMRQYFQETEPKAWQSGKLLSHRQYDNGTIITEDSYEYFGMANETDKGFVEEINTGLISSFPYQYAGINNIGEISTLKRPNLPFLYQNYGFYPNLYYFDNRADGGMIGSVSNFVVAYINPPLKIPYFRLYTGFDKLKSKTTVNYFTTGTITRVENYFYDGIVNNNLAVTRKETTFSTGEHTTTKLYYPQDLLGDPWMSDMITANRVGNPIKIESLRNGTKINEEKFVYAKDNTTANLLLPKNIYSAKFPNDLPDLANIGKLEKKLTYEIYDAKGNLVQYKPQGGISTTVIWSYNNTVPVAKIENATYSTIVSVLGGSSVLTAFCNSSPTDAAVNNFLNVLRTSSSLNNAMVTTYTYTPLIGVTSVTDPKGDVAYYEYDSFGRLNSVKDKNGNLLIENSYNYKP</sequence>
<evidence type="ECO:0000313" key="3">
    <source>
        <dbReference type="Proteomes" id="UP001629156"/>
    </source>
</evidence>
<evidence type="ECO:0000313" key="2">
    <source>
        <dbReference type="EMBL" id="MFL9845532.1"/>
    </source>
</evidence>
<comment type="caution">
    <text evidence="2">The sequence shown here is derived from an EMBL/GenBank/DDBJ whole genome shotgun (WGS) entry which is preliminary data.</text>
</comment>
<dbReference type="RefSeq" id="WP_408085816.1">
    <property type="nucleotide sequence ID" value="NZ_JBELPZ010000018.1"/>
</dbReference>
<proteinExistence type="predicted"/>
<organism evidence="2 3">
    <name type="scientific">Flavobacterium rhizosphaerae</name>
    <dbReference type="NCBI Taxonomy" id="3163298"/>
    <lineage>
        <taxon>Bacteria</taxon>
        <taxon>Pseudomonadati</taxon>
        <taxon>Bacteroidota</taxon>
        <taxon>Flavobacteriia</taxon>
        <taxon>Flavobacteriales</taxon>
        <taxon>Flavobacteriaceae</taxon>
        <taxon>Flavobacterium</taxon>
    </lineage>
</organism>
<keyword evidence="1" id="KW-0732">Signal</keyword>
<reference evidence="2 3" key="1">
    <citation type="submission" date="2024-06" db="EMBL/GenBank/DDBJ databases">
        <authorList>
            <person name="Kaempfer P."/>
            <person name="Viver T."/>
        </authorList>
    </citation>
    <scope>NUCLEOTIDE SEQUENCE [LARGE SCALE GENOMIC DNA]</scope>
    <source>
        <strain evidence="2 3">ST-119</strain>
    </source>
</reference>
<feature type="chain" id="PRO_5047385571" evidence="1">
    <location>
        <begin position="19"/>
        <end position="1210"/>
    </location>
</feature>